<feature type="coiled-coil region" evidence="7">
    <location>
        <begin position="378"/>
        <end position="427"/>
    </location>
</feature>
<evidence type="ECO:0000313" key="11">
    <source>
        <dbReference type="Proteomes" id="UP000629420"/>
    </source>
</evidence>
<evidence type="ECO:0000256" key="5">
    <source>
        <dbReference type="ARBA" id="ARBA00038253"/>
    </source>
</evidence>
<dbReference type="PANTHER" id="PTHR46630">
    <property type="entry name" value="TETRATRICOPEPTIDE REPEAT PROTEIN 29"/>
    <property type="match status" value="1"/>
</dbReference>
<protein>
    <submittedName>
        <fullName evidence="10">Tetratricopeptide repeat protein</fullName>
    </submittedName>
</protein>
<accession>A0ABX7DV39</accession>
<dbReference type="InterPro" id="IPR051476">
    <property type="entry name" value="Bac_ResReg_Asp_Phosphatase"/>
</dbReference>
<dbReference type="SUPFAM" id="SSF46894">
    <property type="entry name" value="C-terminal effector domain of the bipartite response regulators"/>
    <property type="match status" value="1"/>
</dbReference>
<keyword evidence="8" id="KW-0812">Transmembrane</keyword>
<comment type="similarity">
    <text evidence="5">Belongs to the Rap family.</text>
</comment>
<evidence type="ECO:0000256" key="6">
    <source>
        <dbReference type="PROSITE-ProRule" id="PRU00339"/>
    </source>
</evidence>
<feature type="repeat" description="TPR" evidence="6">
    <location>
        <begin position="109"/>
        <end position="142"/>
    </location>
</feature>
<feature type="chain" id="PRO_5045580419" evidence="9">
    <location>
        <begin position="23"/>
        <end position="556"/>
    </location>
</feature>
<dbReference type="EMBL" id="CP068439">
    <property type="protein sequence ID" value="QQX77417.1"/>
    <property type="molecule type" value="Genomic_DNA"/>
</dbReference>
<keyword evidence="8" id="KW-0472">Membrane</keyword>
<dbReference type="SUPFAM" id="SSF48452">
    <property type="entry name" value="TPR-like"/>
    <property type="match status" value="2"/>
</dbReference>
<dbReference type="InterPro" id="IPR011990">
    <property type="entry name" value="TPR-like_helical_dom_sf"/>
</dbReference>
<dbReference type="Pfam" id="PF13424">
    <property type="entry name" value="TPR_12"/>
    <property type="match status" value="1"/>
</dbReference>
<dbReference type="PANTHER" id="PTHR46630:SF1">
    <property type="entry name" value="TETRATRICOPEPTIDE REPEAT PROTEIN 29"/>
    <property type="match status" value="1"/>
</dbReference>
<feature type="signal peptide" evidence="9">
    <location>
        <begin position="1"/>
        <end position="22"/>
    </location>
</feature>
<feature type="transmembrane region" description="Helical" evidence="8">
    <location>
        <begin position="334"/>
        <end position="353"/>
    </location>
</feature>
<gene>
    <name evidence="10" type="ORF">JK629_03855</name>
</gene>
<organism evidence="10 11">
    <name type="scientific">Aequorivita iocasae</name>
    <dbReference type="NCBI Taxonomy" id="2803865"/>
    <lineage>
        <taxon>Bacteria</taxon>
        <taxon>Pseudomonadati</taxon>
        <taxon>Bacteroidota</taxon>
        <taxon>Flavobacteriia</taxon>
        <taxon>Flavobacteriales</taxon>
        <taxon>Flavobacteriaceae</taxon>
        <taxon>Aequorivita</taxon>
    </lineage>
</organism>
<name>A0ABX7DV39_9FLAO</name>
<dbReference type="Proteomes" id="UP000629420">
    <property type="component" value="Chromosome"/>
</dbReference>
<keyword evidence="9" id="KW-0732">Signal</keyword>
<feature type="coiled-coil region" evidence="7">
    <location>
        <begin position="307"/>
        <end position="334"/>
    </location>
</feature>
<dbReference type="RefSeq" id="WP_202337313.1">
    <property type="nucleotide sequence ID" value="NZ_CP068439.1"/>
</dbReference>
<dbReference type="SMART" id="SM00028">
    <property type="entry name" value="TPR"/>
    <property type="match status" value="6"/>
</dbReference>
<keyword evidence="11" id="KW-1185">Reference proteome</keyword>
<keyword evidence="8" id="KW-1133">Transmembrane helix</keyword>
<evidence type="ECO:0000256" key="9">
    <source>
        <dbReference type="SAM" id="SignalP"/>
    </source>
</evidence>
<evidence type="ECO:0000256" key="2">
    <source>
        <dbReference type="ARBA" id="ARBA00022490"/>
    </source>
</evidence>
<keyword evidence="4 6" id="KW-0802">TPR repeat</keyword>
<evidence type="ECO:0000256" key="7">
    <source>
        <dbReference type="SAM" id="Coils"/>
    </source>
</evidence>
<dbReference type="PROSITE" id="PS50005">
    <property type="entry name" value="TPR"/>
    <property type="match status" value="1"/>
</dbReference>
<sequence>MPKNKLIFSVILMLFLALHVKAQVPKEACDSLIAKGVRLMLDGEHAQSLELLVKAEAMAQENNWHKQHFLAVNNIGANYYSMLDLGEALDNYLEAYTIAIKELDDKYEMIVLNNIAILYLKEDKIDQAQEYFTKAFTIASENTDSTKIAFYAVNLGLVANKKEELKKAENYFAQAIPLLKERPDIIHKAYLGKAENLMLKKQYTPAKEILQPLSLLEDKSQHETKIYALQLLSQIAREQNDIAQALDYANAILKNSDDVEDRLEAFQHLAKIYSQAEQYQEALAAKDSVLNTTQALNAIKNGRLFETNRVKFEIQEYRNQLQENEEKLEAERTMFNIILAAAIIIILLIAWALRNSYIRGKQRKVIHARSQELMALALEKEKSDKLLLEKKLKEEEARALLEEERLKNEIEARNRKLSAKALHLLERNELLTSLVFELEDSQGMQQQSKLNAYIRKLKGLIQSDNEWEQFIKHFEEVNQGFLSAVKEKHPELNANDLRFISYVYMNLTTKEIANILNITDAAARKRKERISRKMDLEDSSLLFGYLSHIQIEVSHF</sequence>
<evidence type="ECO:0000256" key="4">
    <source>
        <dbReference type="ARBA" id="ARBA00022803"/>
    </source>
</evidence>
<dbReference type="InterPro" id="IPR016032">
    <property type="entry name" value="Sig_transdc_resp-reg_C-effctor"/>
</dbReference>
<reference evidence="10 11" key="1">
    <citation type="submission" date="2021-01" db="EMBL/GenBank/DDBJ databases">
        <title>Aequorivita sp. strain KX20305, a bacterium isolated from the sediment collected at a cold seep field in South China Sea.</title>
        <authorList>
            <person name="Zhang H."/>
            <person name="Li C."/>
        </authorList>
    </citation>
    <scope>NUCLEOTIDE SEQUENCE [LARGE SCALE GENOMIC DNA]</scope>
    <source>
        <strain evidence="10 11">KX20305</strain>
    </source>
</reference>
<proteinExistence type="inferred from homology"/>
<comment type="subcellular location">
    <subcellularLocation>
        <location evidence="1">Cytoplasm</location>
    </subcellularLocation>
</comment>
<keyword evidence="3" id="KW-0677">Repeat</keyword>
<evidence type="ECO:0000256" key="1">
    <source>
        <dbReference type="ARBA" id="ARBA00004496"/>
    </source>
</evidence>
<evidence type="ECO:0000256" key="3">
    <source>
        <dbReference type="ARBA" id="ARBA00022737"/>
    </source>
</evidence>
<evidence type="ECO:0000313" key="10">
    <source>
        <dbReference type="EMBL" id="QQX77417.1"/>
    </source>
</evidence>
<dbReference type="InterPro" id="IPR019734">
    <property type="entry name" value="TPR_rpt"/>
</dbReference>
<evidence type="ECO:0000256" key="8">
    <source>
        <dbReference type="SAM" id="Phobius"/>
    </source>
</evidence>
<dbReference type="Gene3D" id="1.25.40.10">
    <property type="entry name" value="Tetratricopeptide repeat domain"/>
    <property type="match status" value="2"/>
</dbReference>
<keyword evidence="2" id="KW-0963">Cytoplasm</keyword>
<keyword evidence="7" id="KW-0175">Coiled coil</keyword>